<sequence length="185" mass="21816">MSGTRSNLYKRNSERNIHHRIRISKSPFQIHRQIPQYPARNEKHAAYCNKREYHVLCGPEKHCDRSCDNMYTPPNCYHDANNPKCYFPRCLCKDEYVRNAQGHCIRDYLCPNRYSEPNRNTVSVLFEELLYWKTGKPSFIHPPSVYNNYFEYCVSVMYIDSPCSAVLRCTSSISLSISQFSSCRF</sequence>
<evidence type="ECO:0000313" key="2">
    <source>
        <dbReference type="EMBL" id="KJH50697.1"/>
    </source>
</evidence>
<proteinExistence type="predicted"/>
<evidence type="ECO:0000256" key="1">
    <source>
        <dbReference type="ARBA" id="ARBA00022900"/>
    </source>
</evidence>
<reference evidence="2 3" key="1">
    <citation type="submission" date="2013-11" db="EMBL/GenBank/DDBJ databases">
        <title>Draft genome of the bovine lungworm Dictyocaulus viviparus.</title>
        <authorList>
            <person name="Mitreva M."/>
        </authorList>
    </citation>
    <scope>NUCLEOTIDE SEQUENCE [LARGE SCALE GENOMIC DNA]</scope>
    <source>
        <strain evidence="2 3">HannoverDv2000</strain>
    </source>
</reference>
<dbReference type="GO" id="GO:0004867">
    <property type="term" value="F:serine-type endopeptidase inhibitor activity"/>
    <property type="evidence" value="ECO:0007669"/>
    <property type="project" value="UniProtKB-KW"/>
</dbReference>
<dbReference type="AlphaFoldDB" id="A0A0D8Y3G4"/>
<keyword evidence="3" id="KW-1185">Reference proteome</keyword>
<accession>A0A0D8Y3G4</accession>
<name>A0A0D8Y3G4_DICVI</name>
<reference evidence="3" key="2">
    <citation type="journal article" date="2016" name="Sci. Rep.">
        <title>Dictyocaulus viviparus genome, variome and transcriptome elucidate lungworm biology and support future intervention.</title>
        <authorList>
            <person name="McNulty S.N."/>
            <person name="Strube C."/>
            <person name="Rosa B.A."/>
            <person name="Martin J.C."/>
            <person name="Tyagi R."/>
            <person name="Choi Y.J."/>
            <person name="Wang Q."/>
            <person name="Hallsworth Pepin K."/>
            <person name="Zhang X."/>
            <person name="Ozersky P."/>
            <person name="Wilson R.K."/>
            <person name="Sternberg P.W."/>
            <person name="Gasser R.B."/>
            <person name="Mitreva M."/>
        </authorList>
    </citation>
    <scope>NUCLEOTIDE SEQUENCE [LARGE SCALE GENOMIC DNA]</scope>
    <source>
        <strain evidence="3">HannoverDv2000</strain>
    </source>
</reference>
<dbReference type="CDD" id="cd19941">
    <property type="entry name" value="TIL"/>
    <property type="match status" value="1"/>
</dbReference>
<dbReference type="SUPFAM" id="SSF57567">
    <property type="entry name" value="Serine protease inhibitors"/>
    <property type="match status" value="1"/>
</dbReference>
<evidence type="ECO:0008006" key="4">
    <source>
        <dbReference type="Google" id="ProtNLM"/>
    </source>
</evidence>
<dbReference type="EMBL" id="KN716199">
    <property type="protein sequence ID" value="KJH50697.1"/>
    <property type="molecule type" value="Genomic_DNA"/>
</dbReference>
<organism evidence="2 3">
    <name type="scientific">Dictyocaulus viviparus</name>
    <name type="common">Bovine lungworm</name>
    <dbReference type="NCBI Taxonomy" id="29172"/>
    <lineage>
        <taxon>Eukaryota</taxon>
        <taxon>Metazoa</taxon>
        <taxon>Ecdysozoa</taxon>
        <taxon>Nematoda</taxon>
        <taxon>Chromadorea</taxon>
        <taxon>Rhabditida</taxon>
        <taxon>Rhabditina</taxon>
        <taxon>Rhabditomorpha</taxon>
        <taxon>Strongyloidea</taxon>
        <taxon>Metastrongylidae</taxon>
        <taxon>Dictyocaulus</taxon>
    </lineage>
</organism>
<gene>
    <name evidence="2" type="ORF">DICVIV_03137</name>
</gene>
<protein>
    <recommendedName>
        <fullName evidence="4">TIL domain-containing protein</fullName>
    </recommendedName>
</protein>
<evidence type="ECO:0000313" key="3">
    <source>
        <dbReference type="Proteomes" id="UP000053766"/>
    </source>
</evidence>
<dbReference type="Proteomes" id="UP000053766">
    <property type="component" value="Unassembled WGS sequence"/>
</dbReference>
<dbReference type="OrthoDB" id="671595at2759"/>
<keyword evidence="1" id="KW-0646">Protease inhibitor</keyword>
<keyword evidence="1" id="KW-0722">Serine protease inhibitor</keyword>
<dbReference type="Gene3D" id="2.10.25.10">
    <property type="entry name" value="Laminin"/>
    <property type="match status" value="1"/>
</dbReference>
<dbReference type="InterPro" id="IPR036084">
    <property type="entry name" value="Ser_inhib-like_sf"/>
</dbReference>